<dbReference type="Proteomes" id="UP000010478">
    <property type="component" value="Chromosome"/>
</dbReference>
<protein>
    <submittedName>
        <fullName evidence="5">DALR anticodon binding domain protein</fullName>
    </submittedName>
</protein>
<dbReference type="SMART" id="SM00836">
    <property type="entry name" value="DALR_1"/>
    <property type="match status" value="1"/>
</dbReference>
<gene>
    <name evidence="5" type="ORF">Osc7112_0661</name>
</gene>
<evidence type="ECO:0000313" key="6">
    <source>
        <dbReference type="Proteomes" id="UP000010478"/>
    </source>
</evidence>
<sequence length="326" mass="36666" precursor="true">MDTANIWQCPEVTVKCFLLSRFQRAIDQQETLGEIPFNLIGGTILKNGQDAREARDEFDCGTGILPVPKQVIENGAIFPLNRSKDSARVVYVSAIALKLAKTWQQTPQTIGTELAETLKPLCYPDFAVKVAPEGIIEMELTDAGLAVWLQRLAQTNLPVSESRILSSAVCADRLFPIQYSHARCCSLLRMAHRDRIIAIAQPDVATAPQIWFLASPNPIPWIDEGDRLRLVHPAERRLISQLLTVLDNLYPTFEVNKREKPVNYFKLANSLSEAFQIFYSQCRIWGEVKIEQPKLAQARLGLILATQSLLRFILENLFNAIAPLEL</sequence>
<dbReference type="SUPFAM" id="SSF47323">
    <property type="entry name" value="Anticodon-binding domain of a subclass of class I aminoacyl-tRNA synthetases"/>
    <property type="match status" value="1"/>
</dbReference>
<dbReference type="HOGENOM" id="CLU_063433_0_0_3"/>
<dbReference type="RefSeq" id="WP_015174581.1">
    <property type="nucleotide sequence ID" value="NC_019729.1"/>
</dbReference>
<dbReference type="Gene3D" id="1.10.730.10">
    <property type="entry name" value="Isoleucyl-tRNA Synthetase, Domain 1"/>
    <property type="match status" value="1"/>
</dbReference>
<proteinExistence type="predicted"/>
<evidence type="ECO:0000259" key="4">
    <source>
        <dbReference type="SMART" id="SM00836"/>
    </source>
</evidence>
<evidence type="ECO:0000256" key="1">
    <source>
        <dbReference type="ARBA" id="ARBA00022598"/>
    </source>
</evidence>
<accession>K9VBK4</accession>
<dbReference type="InterPro" id="IPR009080">
    <property type="entry name" value="tRNAsynth_Ia_anticodon-bd"/>
</dbReference>
<evidence type="ECO:0000313" key="5">
    <source>
        <dbReference type="EMBL" id="AFZ05251.1"/>
    </source>
</evidence>
<dbReference type="Pfam" id="PF05746">
    <property type="entry name" value="DALR_1"/>
    <property type="match status" value="1"/>
</dbReference>
<dbReference type="GO" id="GO:0004814">
    <property type="term" value="F:arginine-tRNA ligase activity"/>
    <property type="evidence" value="ECO:0007669"/>
    <property type="project" value="InterPro"/>
</dbReference>
<keyword evidence="6" id="KW-1185">Reference proteome</keyword>
<dbReference type="STRING" id="179408.Osc7112_0661"/>
<evidence type="ECO:0000256" key="3">
    <source>
        <dbReference type="ARBA" id="ARBA00022840"/>
    </source>
</evidence>
<name>K9VBK4_9CYAN</name>
<dbReference type="AlphaFoldDB" id="K9VBK4"/>
<evidence type="ECO:0000256" key="2">
    <source>
        <dbReference type="ARBA" id="ARBA00022741"/>
    </source>
</evidence>
<dbReference type="GO" id="GO:0006420">
    <property type="term" value="P:arginyl-tRNA aminoacylation"/>
    <property type="evidence" value="ECO:0007669"/>
    <property type="project" value="InterPro"/>
</dbReference>
<dbReference type="eggNOG" id="COG0018">
    <property type="taxonomic scope" value="Bacteria"/>
</dbReference>
<organism evidence="5 6">
    <name type="scientific">Phormidium nigroviride PCC 7112</name>
    <dbReference type="NCBI Taxonomy" id="179408"/>
    <lineage>
        <taxon>Bacteria</taxon>
        <taxon>Bacillati</taxon>
        <taxon>Cyanobacteriota</taxon>
        <taxon>Cyanophyceae</taxon>
        <taxon>Oscillatoriophycideae</taxon>
        <taxon>Oscillatoriales</taxon>
        <taxon>Oscillatoriaceae</taxon>
        <taxon>Phormidium</taxon>
    </lineage>
</organism>
<dbReference type="PATRIC" id="fig|179408.3.peg.827"/>
<keyword evidence="1" id="KW-0436">Ligase</keyword>
<dbReference type="KEGG" id="oni:Osc7112_0661"/>
<reference evidence="5 6" key="1">
    <citation type="submission" date="2012-05" db="EMBL/GenBank/DDBJ databases">
        <title>Finished chromosome of genome of Oscillatoria sp. PCC 7112.</title>
        <authorList>
            <consortium name="US DOE Joint Genome Institute"/>
            <person name="Gugger M."/>
            <person name="Coursin T."/>
            <person name="Rippka R."/>
            <person name="Tandeau De Marsac N."/>
            <person name="Huntemann M."/>
            <person name="Wei C.-L."/>
            <person name="Han J."/>
            <person name="Detter J.C."/>
            <person name="Han C."/>
            <person name="Tapia R."/>
            <person name="Davenport K."/>
            <person name="Daligault H."/>
            <person name="Erkkila T."/>
            <person name="Gu W."/>
            <person name="Munk A.C.C."/>
            <person name="Teshima H."/>
            <person name="Xu Y."/>
            <person name="Chain P."/>
            <person name="Chen A."/>
            <person name="Krypides N."/>
            <person name="Mavromatis K."/>
            <person name="Markowitz V."/>
            <person name="Szeto E."/>
            <person name="Ivanova N."/>
            <person name="Mikhailova N."/>
            <person name="Ovchinnikova G."/>
            <person name="Pagani I."/>
            <person name="Pati A."/>
            <person name="Goodwin L."/>
            <person name="Peters L."/>
            <person name="Pitluck S."/>
            <person name="Woyke T."/>
            <person name="Kerfeld C."/>
        </authorList>
    </citation>
    <scope>NUCLEOTIDE SEQUENCE [LARGE SCALE GENOMIC DNA]</scope>
    <source>
        <strain evidence="5 6">PCC 7112</strain>
    </source>
</reference>
<dbReference type="EMBL" id="CP003614">
    <property type="protein sequence ID" value="AFZ05251.1"/>
    <property type="molecule type" value="Genomic_DNA"/>
</dbReference>
<keyword evidence="2" id="KW-0547">Nucleotide-binding</keyword>
<dbReference type="GO" id="GO:0005524">
    <property type="term" value="F:ATP binding"/>
    <property type="evidence" value="ECO:0007669"/>
    <property type="project" value="UniProtKB-KW"/>
</dbReference>
<feature type="domain" description="DALR anticodon binding" evidence="4">
    <location>
        <begin position="177"/>
        <end position="326"/>
    </location>
</feature>
<keyword evidence="3" id="KW-0067">ATP-binding</keyword>
<dbReference type="InterPro" id="IPR008909">
    <property type="entry name" value="DALR_anticod-bd"/>
</dbReference>